<evidence type="ECO:0000256" key="2">
    <source>
        <dbReference type="ARBA" id="ARBA00023004"/>
    </source>
</evidence>
<feature type="domain" description="4Fe-4S ferredoxin-type" evidence="4">
    <location>
        <begin position="2"/>
        <end position="31"/>
    </location>
</feature>
<comment type="caution">
    <text evidence="5">The sequence shown here is derived from an EMBL/GenBank/DDBJ whole genome shotgun (WGS) entry which is preliminary data.</text>
</comment>
<dbReference type="Proteomes" id="UP000784128">
    <property type="component" value="Unassembled WGS sequence"/>
</dbReference>
<reference evidence="5 6" key="1">
    <citation type="submission" date="2021-05" db="EMBL/GenBank/DDBJ databases">
        <title>The draft genome of Geobacter chapellei DSM 13688.</title>
        <authorList>
            <person name="Xu Z."/>
            <person name="Masuda Y."/>
            <person name="Itoh H."/>
            <person name="Senoo K."/>
        </authorList>
    </citation>
    <scope>NUCLEOTIDE SEQUENCE [LARGE SCALE GENOMIC DNA]</scope>
    <source>
        <strain evidence="5 6">DSM 13688</strain>
    </source>
</reference>
<evidence type="ECO:0000259" key="4">
    <source>
        <dbReference type="PROSITE" id="PS51379"/>
    </source>
</evidence>
<keyword evidence="6" id="KW-1185">Reference proteome</keyword>
<name>A0ABS5U5W0_9BACT</name>
<dbReference type="PANTHER" id="PTHR43122">
    <property type="entry name" value="FERREDOXIN SUBUNIT OF PYRUVATE:FLAVODOXIN OXIDOREDUCTASE-RELATED"/>
    <property type="match status" value="1"/>
</dbReference>
<evidence type="ECO:0000313" key="6">
    <source>
        <dbReference type="Proteomes" id="UP000784128"/>
    </source>
</evidence>
<dbReference type="Pfam" id="PF12838">
    <property type="entry name" value="Fer4_7"/>
    <property type="match status" value="1"/>
</dbReference>
<proteinExistence type="predicted"/>
<feature type="domain" description="4Fe-4S ferredoxin-type" evidence="4">
    <location>
        <begin position="39"/>
        <end position="67"/>
    </location>
</feature>
<dbReference type="InterPro" id="IPR017896">
    <property type="entry name" value="4Fe4S_Fe-S-bd"/>
</dbReference>
<evidence type="ECO:0000256" key="1">
    <source>
        <dbReference type="ARBA" id="ARBA00022723"/>
    </source>
</evidence>
<gene>
    <name evidence="5" type="ORF">KJB30_04570</name>
</gene>
<dbReference type="EMBL" id="JAHDYS010000003">
    <property type="protein sequence ID" value="MBT1071045.1"/>
    <property type="molecule type" value="Genomic_DNA"/>
</dbReference>
<keyword evidence="2" id="KW-0408">Iron</keyword>
<keyword evidence="1" id="KW-0479">Metal-binding</keyword>
<dbReference type="PANTHER" id="PTHR43122:SF2">
    <property type="entry name" value="FERREDOXIN SUBUNIT OF PYRUVATE:FLAVODOXIN OXIDOREDUCTASE"/>
    <property type="match status" value="1"/>
</dbReference>
<organism evidence="5 6">
    <name type="scientific">Pelotalea chapellei</name>
    <dbReference type="NCBI Taxonomy" id="44671"/>
    <lineage>
        <taxon>Bacteria</taxon>
        <taxon>Pseudomonadati</taxon>
        <taxon>Thermodesulfobacteriota</taxon>
        <taxon>Desulfuromonadia</taxon>
        <taxon>Geobacterales</taxon>
        <taxon>Geobacteraceae</taxon>
        <taxon>Pelotalea</taxon>
    </lineage>
</organism>
<protein>
    <submittedName>
        <fullName evidence="5">Ferredoxin family protein</fullName>
    </submittedName>
</protein>
<accession>A0ABS5U5W0</accession>
<dbReference type="PROSITE" id="PS51379">
    <property type="entry name" value="4FE4S_FER_2"/>
    <property type="match status" value="2"/>
</dbReference>
<sequence length="67" mass="7000">MPHIVIDEARCKGCGLCTIACPKKLVALSDSPNSMGFTVAVFSDASQCTGCTLCAEMCPDVAITVFK</sequence>
<dbReference type="Gene3D" id="3.30.70.20">
    <property type="match status" value="1"/>
</dbReference>
<dbReference type="RefSeq" id="WP_214296751.1">
    <property type="nucleotide sequence ID" value="NZ_JAHDYS010000003.1"/>
</dbReference>
<dbReference type="SUPFAM" id="SSF54862">
    <property type="entry name" value="4Fe-4S ferredoxins"/>
    <property type="match status" value="1"/>
</dbReference>
<evidence type="ECO:0000256" key="3">
    <source>
        <dbReference type="ARBA" id="ARBA00023014"/>
    </source>
</evidence>
<dbReference type="InterPro" id="IPR017900">
    <property type="entry name" value="4Fe4S_Fe_S_CS"/>
</dbReference>
<evidence type="ECO:0000313" key="5">
    <source>
        <dbReference type="EMBL" id="MBT1071045.1"/>
    </source>
</evidence>
<dbReference type="PROSITE" id="PS00198">
    <property type="entry name" value="4FE4S_FER_1"/>
    <property type="match status" value="2"/>
</dbReference>
<keyword evidence="3" id="KW-0411">Iron-sulfur</keyword>